<gene>
    <name evidence="1" type="ORF">L0P57_03225</name>
</gene>
<name>A0ABS9MHB0_9FIRM</name>
<proteinExistence type="predicted"/>
<evidence type="ECO:0000313" key="2">
    <source>
        <dbReference type="Proteomes" id="UP001298681"/>
    </source>
</evidence>
<dbReference type="Proteomes" id="UP001298681">
    <property type="component" value="Unassembled WGS sequence"/>
</dbReference>
<keyword evidence="2" id="KW-1185">Reference proteome</keyword>
<sequence>MQNKYPDLYSLLESDGEARQYFDTLPEYVQECLRDRAGGVNSFESLCDAVDKYTRGDD</sequence>
<organism evidence="1 2">
    <name type="scientific">Anaeromassilibacillus senegalensis</name>
    <dbReference type="NCBI Taxonomy" id="1673717"/>
    <lineage>
        <taxon>Bacteria</taxon>
        <taxon>Bacillati</taxon>
        <taxon>Bacillota</taxon>
        <taxon>Clostridia</taxon>
        <taxon>Eubacteriales</taxon>
        <taxon>Acutalibacteraceae</taxon>
        <taxon>Anaeromassilibacillus</taxon>
    </lineage>
</organism>
<protein>
    <submittedName>
        <fullName evidence="1">Uncharacterized protein</fullName>
    </submittedName>
</protein>
<dbReference type="EMBL" id="JAKNHQ010000003">
    <property type="protein sequence ID" value="MCG4609951.1"/>
    <property type="molecule type" value="Genomic_DNA"/>
</dbReference>
<comment type="caution">
    <text evidence="1">The sequence shown here is derived from an EMBL/GenBank/DDBJ whole genome shotgun (WGS) entry which is preliminary data.</text>
</comment>
<evidence type="ECO:0000313" key="1">
    <source>
        <dbReference type="EMBL" id="MCG4609951.1"/>
    </source>
</evidence>
<accession>A0ABS9MHB0</accession>
<reference evidence="1 2" key="1">
    <citation type="submission" date="2022-01" db="EMBL/GenBank/DDBJ databases">
        <title>Collection of gut derived symbiotic bacterial strains cultured from healthy donors.</title>
        <authorList>
            <person name="Lin H."/>
            <person name="Kohout C."/>
            <person name="Waligurski E."/>
            <person name="Pamer E.G."/>
        </authorList>
    </citation>
    <scope>NUCLEOTIDE SEQUENCE [LARGE SCALE GENOMIC DNA]</scope>
    <source>
        <strain evidence="1 2">DFI.7.58</strain>
    </source>
</reference>
<dbReference type="RefSeq" id="WP_172749560.1">
    <property type="nucleotide sequence ID" value="NZ_JAKNHQ010000003.1"/>
</dbReference>